<name>A0ABQ2D429_9DEIO</name>
<dbReference type="RefSeq" id="WP_189004674.1">
    <property type="nucleotide sequence ID" value="NZ_BMOD01000015.1"/>
</dbReference>
<proteinExistence type="predicted"/>
<protein>
    <recommendedName>
        <fullName evidence="3">PKD domain-containing protein</fullName>
    </recommendedName>
</protein>
<accession>A0ABQ2D429</accession>
<organism evidence="1 2">
    <name type="scientific">Deinococcus roseus</name>
    <dbReference type="NCBI Taxonomy" id="392414"/>
    <lineage>
        <taxon>Bacteria</taxon>
        <taxon>Thermotogati</taxon>
        <taxon>Deinococcota</taxon>
        <taxon>Deinococci</taxon>
        <taxon>Deinococcales</taxon>
        <taxon>Deinococcaceae</taxon>
        <taxon>Deinococcus</taxon>
    </lineage>
</organism>
<dbReference type="PROSITE" id="PS51257">
    <property type="entry name" value="PROKAR_LIPOPROTEIN"/>
    <property type="match status" value="1"/>
</dbReference>
<gene>
    <name evidence="1" type="ORF">GCM10008938_34610</name>
</gene>
<dbReference type="InterPro" id="IPR013783">
    <property type="entry name" value="Ig-like_fold"/>
</dbReference>
<evidence type="ECO:0008006" key="3">
    <source>
        <dbReference type="Google" id="ProtNLM"/>
    </source>
</evidence>
<comment type="caution">
    <text evidence="1">The sequence shown here is derived from an EMBL/GenBank/DDBJ whole genome shotgun (WGS) entry which is preliminary data.</text>
</comment>
<evidence type="ECO:0000313" key="2">
    <source>
        <dbReference type="Proteomes" id="UP000632222"/>
    </source>
</evidence>
<reference evidence="2" key="1">
    <citation type="journal article" date="2019" name="Int. J. Syst. Evol. Microbiol.">
        <title>The Global Catalogue of Microorganisms (GCM) 10K type strain sequencing project: providing services to taxonomists for standard genome sequencing and annotation.</title>
        <authorList>
            <consortium name="The Broad Institute Genomics Platform"/>
            <consortium name="The Broad Institute Genome Sequencing Center for Infectious Disease"/>
            <person name="Wu L."/>
            <person name="Ma J."/>
        </authorList>
    </citation>
    <scope>NUCLEOTIDE SEQUENCE [LARGE SCALE GENOMIC DNA]</scope>
    <source>
        <strain evidence="2">JCM 14370</strain>
    </source>
</reference>
<dbReference type="EMBL" id="BMOD01000015">
    <property type="protein sequence ID" value="GGJ45385.1"/>
    <property type="molecule type" value="Genomic_DNA"/>
</dbReference>
<evidence type="ECO:0000313" key="1">
    <source>
        <dbReference type="EMBL" id="GGJ45385.1"/>
    </source>
</evidence>
<sequence>MRHLISLTTGLALLLAACGSPTPPPTEPVVAPKVNEKTRVVTEETRKALSTFSFTNAAACKTEPDPVKNPGADPAQCTAKLVFSKSTPYLANLKVGELMVSEPGPGAPYGYLQKITKITPSGGQVIVETQAASLDEALIEGEFDQKGTLGAADLSSLSLKAGVVPRGLEKNAIDPQAQSFNLNINTVLYDQDGNESTTNDQVRLKGNFNLTVDDGLSYSLKWKKVLGVPIYPNGIYVRMAYGFNQSANVRVEAELSTGIEKEIELAKFTFEPITFFIGPVPVVLIPSVRVTSDLKGNISAKMAFGASESVVAQAGFEYNDGFHDITKFEKNFSTFAEVSAIKGTAEVGLNLQGEILLYGLVGPYARVRGLVALDAAVPRDPVWTLNAGLRGYVGIHADLLVKTLDYDKEIFKQDFEIARSANQKPTVNFKSPANGQTYSQNVKIDNICFTMDDLETSNLHLTLSSNLDGQLVSADVSRGNFSSYCLPSRSFSTLGTRTLTATVTDKGGLTATDTRSIEIINNPPSVLIAKPTSGASVYIDTPVLLKGALLDANEELDCTRFTWKSNVGADELPANNCGTPTATFKTLGSHTLTLEARDSQNALGTTSIAVNVVAQPANLPPDVVITEPEQKPGIIPKLPFAGGTMTIKGTITDQDSGNITYTWQFGYLQKSVGPKYAVIEKKTVLLVGKKLDLSLTIKPSDFLPAKTTGEFPCYEVDPSNLTLMLVANDGINSNVVFSVPLERGPGC</sequence>
<keyword evidence="2" id="KW-1185">Reference proteome</keyword>
<dbReference type="Gene3D" id="2.60.40.10">
    <property type="entry name" value="Immunoglobulins"/>
    <property type="match status" value="1"/>
</dbReference>
<dbReference type="Proteomes" id="UP000632222">
    <property type="component" value="Unassembled WGS sequence"/>
</dbReference>